<proteinExistence type="predicted"/>
<reference evidence="1 2" key="1">
    <citation type="journal article" date="2003" name="Proc. Natl. Acad. Sci. U.S.A.">
        <title>Genome sequence of the cyanobacterium Prochlorococcus marinus SS120, a nearly minimal oxyphototrophic genome.</title>
        <authorList>
            <person name="Dufresne A."/>
            <person name="Salanoubat M."/>
            <person name="Partensky F."/>
            <person name="Artiguenave F."/>
            <person name="Axmann I.M."/>
            <person name="Barbe V."/>
            <person name="Duprat S."/>
            <person name="Galperin M.Y."/>
            <person name="Koonin E.V."/>
            <person name="Le Gall F."/>
            <person name="Makarova K.S."/>
            <person name="Ostrowski M."/>
            <person name="Oztas S."/>
            <person name="Robert C."/>
            <person name="Rogozin I.B."/>
            <person name="Scanlan D.J."/>
            <person name="Tandeau de Marsac N."/>
            <person name="Weissenbach J."/>
            <person name="Wincker P."/>
            <person name="Wolf Y.I."/>
            <person name="Hess W.R."/>
        </authorList>
    </citation>
    <scope>NUCLEOTIDE SEQUENCE [LARGE SCALE GENOMIC DNA]</scope>
    <source>
        <strain evidence="2">SARG / CCMP1375 / SS120</strain>
    </source>
</reference>
<organism evidence="1 2">
    <name type="scientific">Prochlorococcus marinus (strain SARG / CCMP1375 / SS120)</name>
    <dbReference type="NCBI Taxonomy" id="167539"/>
    <lineage>
        <taxon>Bacteria</taxon>
        <taxon>Bacillati</taxon>
        <taxon>Cyanobacteriota</taxon>
        <taxon>Cyanophyceae</taxon>
        <taxon>Synechococcales</taxon>
        <taxon>Prochlorococcaceae</taxon>
        <taxon>Prochlorococcus</taxon>
    </lineage>
</organism>
<dbReference type="RefSeq" id="WP_011124853.1">
    <property type="nucleotide sequence ID" value="NC_005042.1"/>
</dbReference>
<keyword evidence="2" id="KW-1185">Reference proteome</keyword>
<dbReference type="Proteomes" id="UP000001420">
    <property type="component" value="Chromosome"/>
</dbReference>
<dbReference type="EMBL" id="AE017126">
    <property type="protein sequence ID" value="AAP99745.1"/>
    <property type="molecule type" value="Genomic_DNA"/>
</dbReference>
<dbReference type="KEGG" id="pma:Pro_0701"/>
<dbReference type="HOGENOM" id="CLU_174025_0_0_3"/>
<name>Q7VCN9_PROMA</name>
<sequence length="109" mass="12816">MRYKYILVFSSAMESQRNQSESGMIKRIQQLGLDRWDALSDRQRKYTKKIWSVITFKWRWQIAMNIPYLAIFVLDRSIPSVHKFNMDLLLAVSSKLPIPSFLSSWSGLG</sequence>
<dbReference type="AlphaFoldDB" id="Q7VCN9"/>
<evidence type="ECO:0000313" key="1">
    <source>
        <dbReference type="EMBL" id="AAP99745.1"/>
    </source>
</evidence>
<dbReference type="PATRIC" id="fig|167539.5.peg.740"/>
<protein>
    <submittedName>
        <fullName evidence="1">Uncharacterized protein</fullName>
    </submittedName>
</protein>
<evidence type="ECO:0000313" key="2">
    <source>
        <dbReference type="Proteomes" id="UP000001420"/>
    </source>
</evidence>
<dbReference type="eggNOG" id="ENOG5032GW4">
    <property type="taxonomic scope" value="Bacteria"/>
</dbReference>
<dbReference type="EnsemblBacteria" id="AAP99745">
    <property type="protein sequence ID" value="AAP99745"/>
    <property type="gene ID" value="Pro_0701"/>
</dbReference>
<accession>Q7VCN9</accession>
<gene>
    <name evidence="1" type="ordered locus">Pro_0701</name>
</gene>
<dbReference type="OrthoDB" id="559429at2"/>